<protein>
    <submittedName>
        <fullName evidence="7">Lipid A biosynthesis lauroyl acyltransferase</fullName>
    </submittedName>
</protein>
<keyword evidence="2" id="KW-1003">Cell membrane</keyword>
<dbReference type="Proteomes" id="UP001157125">
    <property type="component" value="Unassembled WGS sequence"/>
</dbReference>
<evidence type="ECO:0000256" key="1">
    <source>
        <dbReference type="ARBA" id="ARBA00004533"/>
    </source>
</evidence>
<name>A0ABQ6I939_9MICO</name>
<dbReference type="RefSeq" id="WP_284327095.1">
    <property type="nucleotide sequence ID" value="NZ_BSUN01000001.1"/>
</dbReference>
<evidence type="ECO:0000256" key="4">
    <source>
        <dbReference type="ARBA" id="ARBA00022679"/>
    </source>
</evidence>
<keyword evidence="8" id="KW-1185">Reference proteome</keyword>
<dbReference type="Pfam" id="PF03279">
    <property type="entry name" value="Lip_A_acyltrans"/>
    <property type="match status" value="1"/>
</dbReference>
<reference evidence="8" key="1">
    <citation type="journal article" date="2019" name="Int. J. Syst. Evol. Microbiol.">
        <title>The Global Catalogue of Microorganisms (GCM) 10K type strain sequencing project: providing services to taxonomists for standard genome sequencing and annotation.</title>
        <authorList>
            <consortium name="The Broad Institute Genomics Platform"/>
            <consortium name="The Broad Institute Genome Sequencing Center for Infectious Disease"/>
            <person name="Wu L."/>
            <person name="Ma J."/>
        </authorList>
    </citation>
    <scope>NUCLEOTIDE SEQUENCE [LARGE SCALE GENOMIC DNA]</scope>
    <source>
        <strain evidence="8">NBRC 112299</strain>
    </source>
</reference>
<evidence type="ECO:0000256" key="2">
    <source>
        <dbReference type="ARBA" id="ARBA00022475"/>
    </source>
</evidence>
<evidence type="ECO:0000313" key="8">
    <source>
        <dbReference type="Proteomes" id="UP001157125"/>
    </source>
</evidence>
<keyword evidence="6 7" id="KW-0012">Acyltransferase</keyword>
<evidence type="ECO:0000256" key="3">
    <source>
        <dbReference type="ARBA" id="ARBA00022519"/>
    </source>
</evidence>
<dbReference type="GO" id="GO:0016746">
    <property type="term" value="F:acyltransferase activity"/>
    <property type="evidence" value="ECO:0007669"/>
    <property type="project" value="UniProtKB-KW"/>
</dbReference>
<accession>A0ABQ6I939</accession>
<sequence>MNALLTAWRASRVLPVGAVRVLASVGATLAWHRPGKAVRRLEDNLHRVTGLTGSALRDLSKESLQSVSRYYAEALTLDRFSASQVDARVRLEGYEPVQELLTTSPTGVVAVLSHSGNWDLVGAYASPRIIPVTAVAEVLKPREMYDRFVAMREDVGIRVLGHEGGATFRELIRIAKNERTLICLLADRDLSGSGVEVTMWGHGVKVAPGPAALSVATGAPLVPVHVRYEPLHGARRRAAGSPWGVVLSFGAALDASDLDVPRDERVAALSQQWATWMGDMIAAHPADWHMLQRFGWTS</sequence>
<organism evidence="7 8">
    <name type="scientific">Demequina litorisediminis</name>
    <dbReference type="NCBI Taxonomy" id="1849022"/>
    <lineage>
        <taxon>Bacteria</taxon>
        <taxon>Bacillati</taxon>
        <taxon>Actinomycetota</taxon>
        <taxon>Actinomycetes</taxon>
        <taxon>Micrococcales</taxon>
        <taxon>Demequinaceae</taxon>
        <taxon>Demequina</taxon>
    </lineage>
</organism>
<dbReference type="PANTHER" id="PTHR30606:SF10">
    <property type="entry name" value="PHOSPHATIDYLINOSITOL MANNOSIDE ACYLTRANSFERASE"/>
    <property type="match status" value="1"/>
</dbReference>
<dbReference type="PANTHER" id="PTHR30606">
    <property type="entry name" value="LIPID A BIOSYNTHESIS LAUROYL ACYLTRANSFERASE"/>
    <property type="match status" value="1"/>
</dbReference>
<keyword evidence="4" id="KW-0808">Transferase</keyword>
<comment type="caution">
    <text evidence="7">The sequence shown here is derived from an EMBL/GenBank/DDBJ whole genome shotgun (WGS) entry which is preliminary data.</text>
</comment>
<gene>
    <name evidence="7" type="ORF">GCM10025876_00740</name>
</gene>
<keyword evidence="5" id="KW-0472">Membrane</keyword>
<dbReference type="InterPro" id="IPR004960">
    <property type="entry name" value="LipA_acyltrans"/>
</dbReference>
<comment type="subcellular location">
    <subcellularLocation>
        <location evidence="1">Cell inner membrane</location>
    </subcellularLocation>
</comment>
<proteinExistence type="predicted"/>
<dbReference type="NCBIfam" id="NF005919">
    <property type="entry name" value="PRK07920.1"/>
    <property type="match status" value="1"/>
</dbReference>
<evidence type="ECO:0000313" key="7">
    <source>
        <dbReference type="EMBL" id="GMA33870.1"/>
    </source>
</evidence>
<keyword evidence="3" id="KW-0997">Cell inner membrane</keyword>
<dbReference type="EMBL" id="BSUN01000001">
    <property type="protein sequence ID" value="GMA33870.1"/>
    <property type="molecule type" value="Genomic_DNA"/>
</dbReference>
<evidence type="ECO:0000256" key="6">
    <source>
        <dbReference type="ARBA" id="ARBA00023315"/>
    </source>
</evidence>
<dbReference type="CDD" id="cd07984">
    <property type="entry name" value="LPLAT_LABLAT-like"/>
    <property type="match status" value="1"/>
</dbReference>
<evidence type="ECO:0000256" key="5">
    <source>
        <dbReference type="ARBA" id="ARBA00023136"/>
    </source>
</evidence>